<proteinExistence type="predicted"/>
<organism evidence="4 5">
    <name type="scientific">Tepidiphilus baoligensis</name>
    <dbReference type="NCBI Taxonomy" id="2698687"/>
    <lineage>
        <taxon>Bacteria</taxon>
        <taxon>Pseudomonadati</taxon>
        <taxon>Pseudomonadota</taxon>
        <taxon>Hydrogenophilia</taxon>
        <taxon>Hydrogenophilales</taxon>
        <taxon>Hydrogenophilaceae</taxon>
        <taxon>Tepidiphilus</taxon>
    </lineage>
</organism>
<evidence type="ECO:0000313" key="5">
    <source>
        <dbReference type="Proteomes" id="UP000669605"/>
    </source>
</evidence>
<keyword evidence="2 4" id="KW-0378">Hydrolase</keyword>
<dbReference type="InterPro" id="IPR006385">
    <property type="entry name" value="HAD_hydro_SerB1"/>
</dbReference>
<dbReference type="RefSeq" id="WP_169115005.1">
    <property type="nucleotide sequence ID" value="NZ_JAAAUB010000001.1"/>
</dbReference>
<dbReference type="InterPro" id="IPR023214">
    <property type="entry name" value="HAD_sf"/>
</dbReference>
<gene>
    <name evidence="4" type="ORF">GV368_01665</name>
</gene>
<evidence type="ECO:0000256" key="3">
    <source>
        <dbReference type="ARBA" id="ARBA00022842"/>
    </source>
</evidence>
<dbReference type="SUPFAM" id="SSF56784">
    <property type="entry name" value="HAD-like"/>
    <property type="match status" value="1"/>
</dbReference>
<accession>A0ABX1QKC2</accession>
<dbReference type="NCBIfam" id="TIGR01488">
    <property type="entry name" value="HAD-SF-IB"/>
    <property type="match status" value="1"/>
</dbReference>
<dbReference type="InterPro" id="IPR050582">
    <property type="entry name" value="HAD-like_SerB"/>
</dbReference>
<evidence type="ECO:0000256" key="2">
    <source>
        <dbReference type="ARBA" id="ARBA00022801"/>
    </source>
</evidence>
<comment type="caution">
    <text evidence="4">The sequence shown here is derived from an EMBL/GenBank/DDBJ whole genome shotgun (WGS) entry which is preliminary data.</text>
</comment>
<dbReference type="PANTHER" id="PTHR43344:SF13">
    <property type="entry name" value="PHOSPHATASE RV3661-RELATED"/>
    <property type="match status" value="1"/>
</dbReference>
<dbReference type="Gene3D" id="1.20.1440.100">
    <property type="entry name" value="SG protein - dephosphorylation function"/>
    <property type="match status" value="1"/>
</dbReference>
<keyword evidence="3" id="KW-0460">Magnesium</keyword>
<dbReference type="GO" id="GO:0016787">
    <property type="term" value="F:hydrolase activity"/>
    <property type="evidence" value="ECO:0007669"/>
    <property type="project" value="UniProtKB-KW"/>
</dbReference>
<name>A0ABX1QKC2_9PROT</name>
<dbReference type="EMBL" id="JAAAUB010000001">
    <property type="protein sequence ID" value="NMH15836.1"/>
    <property type="molecule type" value="Genomic_DNA"/>
</dbReference>
<dbReference type="Pfam" id="PF12710">
    <property type="entry name" value="HAD"/>
    <property type="match status" value="1"/>
</dbReference>
<dbReference type="NCBIfam" id="TIGR01490">
    <property type="entry name" value="HAD-SF-IB-hyp1"/>
    <property type="match status" value="1"/>
</dbReference>
<sequence length="231" mass="26052">MNLTLFDLDNTLLAGDSDFEWAQFLIRRGLVDAELYEAKNAEFYAQYQAGTLDIHAFLDFQLAPLARHERRELEALHAEFMREVIEPMMTPAAKALVRDHLAAGDVVAIVTATNAFVTGPIARAFGVCHLIATIPEQHNGRFTGRCRGTPAFQAGKIERVESWLESLGLWWTNFSCTTFYSDSHNDLPLLERVAEPVAVDPDERLRSHALRHGWRILSLRQAEPSSVTRHP</sequence>
<protein>
    <submittedName>
        <fullName evidence="4">HAD-IB family hydrolase</fullName>
    </submittedName>
</protein>
<evidence type="ECO:0000313" key="4">
    <source>
        <dbReference type="EMBL" id="NMH15836.1"/>
    </source>
</evidence>
<keyword evidence="1" id="KW-0479">Metal-binding</keyword>
<keyword evidence="5" id="KW-1185">Reference proteome</keyword>
<dbReference type="InterPro" id="IPR036412">
    <property type="entry name" value="HAD-like_sf"/>
</dbReference>
<dbReference type="Proteomes" id="UP000669605">
    <property type="component" value="Unassembled WGS sequence"/>
</dbReference>
<dbReference type="Gene3D" id="3.40.50.1000">
    <property type="entry name" value="HAD superfamily/HAD-like"/>
    <property type="match status" value="1"/>
</dbReference>
<reference evidence="4 5" key="1">
    <citation type="journal article" date="2020" name="Curr. Microbiol.">
        <title>Tepidiphilus baoligensis sp. nov., a Novel Bacterium of the Family Hydrogenophilaceae Isolated from an Oil Reservoir.</title>
        <authorList>
            <person name="Zhang X."/>
            <person name="Wang G."/>
            <person name="Ma X."/>
            <person name="Yu J."/>
            <person name="You J."/>
            <person name="Xue Y."/>
            <person name="Ma Y."/>
        </authorList>
    </citation>
    <scope>NUCLEOTIDE SEQUENCE [LARGE SCALE GENOMIC DNA]</scope>
    <source>
        <strain evidence="4 5">B18-69</strain>
    </source>
</reference>
<dbReference type="PANTHER" id="PTHR43344">
    <property type="entry name" value="PHOSPHOSERINE PHOSPHATASE"/>
    <property type="match status" value="1"/>
</dbReference>
<dbReference type="CDD" id="cd02612">
    <property type="entry name" value="HAD_PGPPase"/>
    <property type="match status" value="1"/>
</dbReference>
<evidence type="ECO:0000256" key="1">
    <source>
        <dbReference type="ARBA" id="ARBA00022723"/>
    </source>
</evidence>